<evidence type="ECO:0000256" key="6">
    <source>
        <dbReference type="SAM" id="SignalP"/>
    </source>
</evidence>
<keyword evidence="3" id="KW-0378">Hydrolase</keyword>
<proteinExistence type="inferred from homology"/>
<sequence length="623" mass="63543">MHSSMRYVATAIVTVGVAVGSAAVAAPAIVHAAPADCAETFNLFIPGTWETNEAADPAQPIGMLKPIAEAIQRQQGPQSDIYFTPYMARAFDNGYTYADSKNTALTKARTTLRAYGTRCPAAKFTLTGYSQGADAAGDLASEIGNDRGPVPADRVLAVGLLADPGAGTKGEIAVGPRTAGTGIADPRPQGMGKLSGRVTSICDPGDLYCSIQKNLNPLLGKLGSLLSTIPSESKVATALTSDFSKADLPGIGNAVGELAAGLTTPGGIDLARVRAKADKLANTIDPLADLIDSGAANRTAARLAAAPAGSAEHNAGEVLLKAGESDLAAATAAVKTIEDTAAQLLDRGVSTLQENSPDAAALTTAAEALNGQVAPLVSIQVDVLGSASDILSLLKPSALVNQSLDVVANVTALDFPAILRNLTLLGQKVAAMDAHGAHQVAGELNNQFQPLVKLIAGADVKQISQVLSAIPNSQGYIQFAALATSILSGVDVLRLANIVGRIQEVAWSVIEKLVPPPGQQPDLAGAAAALSGLLPVGQELASVAIGPLTSKVQALDLSDLAAAPAQAPRGINLFALIGDGLSAASFFTSSAHINYGSLVVDNKGRNAIQWLGDWLNQEIGRAN</sequence>
<keyword evidence="6" id="KW-0732">Signal</keyword>
<dbReference type="PANTHER" id="PTHR33630:SF9">
    <property type="entry name" value="CUTINASE 4"/>
    <property type="match status" value="1"/>
</dbReference>
<evidence type="ECO:0000256" key="4">
    <source>
        <dbReference type="ARBA" id="ARBA00023157"/>
    </source>
</evidence>
<keyword evidence="4" id="KW-1015">Disulfide bond</keyword>
<evidence type="ECO:0000256" key="5">
    <source>
        <dbReference type="SAM" id="MobiDB-lite"/>
    </source>
</evidence>
<dbReference type="InterPro" id="IPR000675">
    <property type="entry name" value="Cutinase/axe"/>
</dbReference>
<gene>
    <name evidence="7" type="ORF">KV110_32195</name>
</gene>
<evidence type="ECO:0000256" key="2">
    <source>
        <dbReference type="ARBA" id="ARBA00022487"/>
    </source>
</evidence>
<evidence type="ECO:0000256" key="1">
    <source>
        <dbReference type="ARBA" id="ARBA00007534"/>
    </source>
</evidence>
<dbReference type="Pfam" id="PF01083">
    <property type="entry name" value="Cutinase"/>
    <property type="match status" value="1"/>
</dbReference>
<name>A0ABX8S5H7_NOCIO</name>
<organism evidence="7 8">
    <name type="scientific">Nocardia iowensis</name>
    <dbReference type="NCBI Taxonomy" id="204891"/>
    <lineage>
        <taxon>Bacteria</taxon>
        <taxon>Bacillati</taxon>
        <taxon>Actinomycetota</taxon>
        <taxon>Actinomycetes</taxon>
        <taxon>Mycobacteriales</taxon>
        <taxon>Nocardiaceae</taxon>
        <taxon>Nocardia</taxon>
    </lineage>
</organism>
<feature type="chain" id="PRO_5045305153" evidence="6">
    <location>
        <begin position="33"/>
        <end position="623"/>
    </location>
</feature>
<dbReference type="Proteomes" id="UP000694257">
    <property type="component" value="Chromosome"/>
</dbReference>
<feature type="region of interest" description="Disordered" evidence="5">
    <location>
        <begin position="171"/>
        <end position="190"/>
    </location>
</feature>
<dbReference type="RefSeq" id="WP_218479175.1">
    <property type="nucleotide sequence ID" value="NZ_BAABJN010000006.1"/>
</dbReference>
<reference evidence="7 8" key="1">
    <citation type="submission" date="2021-07" db="EMBL/GenBank/DDBJ databases">
        <title>Whole Genome Sequence of Nocardia Iowensis.</title>
        <authorList>
            <person name="Lamm A."/>
            <person name="Collins-Fairclough A.M."/>
            <person name="Bunk B."/>
            <person name="Sproer C."/>
        </authorList>
    </citation>
    <scope>NUCLEOTIDE SEQUENCE [LARGE SCALE GENOMIC DNA]</scope>
    <source>
        <strain evidence="7 8">NRRL 5646</strain>
    </source>
</reference>
<dbReference type="EMBL" id="CP078145">
    <property type="protein sequence ID" value="QXN95930.1"/>
    <property type="molecule type" value="Genomic_DNA"/>
</dbReference>
<evidence type="ECO:0000313" key="8">
    <source>
        <dbReference type="Proteomes" id="UP000694257"/>
    </source>
</evidence>
<evidence type="ECO:0000313" key="7">
    <source>
        <dbReference type="EMBL" id="QXN95930.1"/>
    </source>
</evidence>
<keyword evidence="2" id="KW-0719">Serine esterase</keyword>
<keyword evidence="8" id="KW-1185">Reference proteome</keyword>
<comment type="similarity">
    <text evidence="1">Belongs to the cutinase family.</text>
</comment>
<evidence type="ECO:0000256" key="3">
    <source>
        <dbReference type="ARBA" id="ARBA00022801"/>
    </source>
</evidence>
<accession>A0ABX8S5H7</accession>
<protein>
    <submittedName>
        <fullName evidence="7">Cutinase family protein</fullName>
    </submittedName>
</protein>
<feature type="signal peptide" evidence="6">
    <location>
        <begin position="1"/>
        <end position="32"/>
    </location>
</feature>
<dbReference type="SMART" id="SM01110">
    <property type="entry name" value="Cutinase"/>
    <property type="match status" value="1"/>
</dbReference>
<dbReference type="PANTHER" id="PTHR33630">
    <property type="entry name" value="CUTINASE RV1984C-RELATED-RELATED"/>
    <property type="match status" value="1"/>
</dbReference>